<feature type="coiled-coil region" evidence="1">
    <location>
        <begin position="38"/>
        <end position="85"/>
    </location>
</feature>
<sequence>MFRSAIDVLAVFDLDRPDPPPVPLEAEPPIEPLGYSVAEEIERQVAEAVATVRAEERADAEWQLTEALAEQAKSLRAEHEAARKAWVEEQSDRIAGAIDERFATLGEQLGVAAARALRPFLVERLVDRSIDDLADCVGRLMTDGTAPPLEIAGPADLLDRLAEKLGKHAAAVAFRADHHADIVVTAGETLIETRLREWVARLLPIEE</sequence>
<gene>
    <name evidence="2" type="ORF">KL86PLE_130381</name>
</gene>
<reference evidence="2" key="1">
    <citation type="submission" date="2016-08" db="EMBL/GenBank/DDBJ databases">
        <authorList>
            <person name="Seilhamer J.J."/>
        </authorList>
    </citation>
    <scope>NUCLEOTIDE SEQUENCE</scope>
    <source>
        <strain evidence="2">86</strain>
    </source>
</reference>
<dbReference type="EMBL" id="FMJD01000005">
    <property type="protein sequence ID" value="SCM74868.1"/>
    <property type="molecule type" value="Genomic_DNA"/>
</dbReference>
<evidence type="ECO:0000256" key="1">
    <source>
        <dbReference type="SAM" id="Coils"/>
    </source>
</evidence>
<protein>
    <recommendedName>
        <fullName evidence="3">Flagellar assembly protein FliH/Type III secretion system HrpE domain-containing protein</fullName>
    </recommendedName>
</protein>
<dbReference type="RefSeq" id="WP_288199848.1">
    <property type="nucleotide sequence ID" value="NZ_LT608334.1"/>
</dbReference>
<name>A0A212LBJ3_9HYPH</name>
<evidence type="ECO:0000313" key="2">
    <source>
        <dbReference type="EMBL" id="SCM74868.1"/>
    </source>
</evidence>
<organism evidence="2">
    <name type="scientific">uncultured Pleomorphomonas sp</name>
    <dbReference type="NCBI Taxonomy" id="442121"/>
    <lineage>
        <taxon>Bacteria</taxon>
        <taxon>Pseudomonadati</taxon>
        <taxon>Pseudomonadota</taxon>
        <taxon>Alphaproteobacteria</taxon>
        <taxon>Hyphomicrobiales</taxon>
        <taxon>Pleomorphomonadaceae</taxon>
        <taxon>Pleomorphomonas</taxon>
        <taxon>environmental samples</taxon>
    </lineage>
</organism>
<dbReference type="AlphaFoldDB" id="A0A212LBJ3"/>
<keyword evidence="1" id="KW-0175">Coiled coil</keyword>
<proteinExistence type="predicted"/>
<accession>A0A212LBJ3</accession>
<evidence type="ECO:0008006" key="3">
    <source>
        <dbReference type="Google" id="ProtNLM"/>
    </source>
</evidence>